<name>A0A8H9I162_KITAU</name>
<dbReference type="EMBL" id="BMUB01000044">
    <property type="protein sequence ID" value="GGV07409.1"/>
    <property type="molecule type" value="Genomic_DNA"/>
</dbReference>
<reference evidence="2" key="1">
    <citation type="journal article" date="2014" name="Int. J. Syst. Evol. Microbiol.">
        <title>Complete genome sequence of Corynebacterium casei LMG S-19264T (=DSM 44701T), isolated from a smear-ripened cheese.</title>
        <authorList>
            <consortium name="US DOE Joint Genome Institute (JGI-PGF)"/>
            <person name="Walter F."/>
            <person name="Albersmeier A."/>
            <person name="Kalinowski J."/>
            <person name="Ruckert C."/>
        </authorList>
    </citation>
    <scope>NUCLEOTIDE SEQUENCE</scope>
    <source>
        <strain evidence="2">JCM 4434</strain>
    </source>
</reference>
<accession>A0A8H9I162</accession>
<sequence length="120" mass="12764">MSFAPGPPVSLPAQARARLPDLGPAVTASAVTGPVRVRVCAVLVHDGRACLIRQRQPADHDHQETPVSTHQRPAQPGDQDDAVEPAEPSRPGRTAFPAPRWAPRPGAPDGLVPSTRRGRR</sequence>
<dbReference type="Proteomes" id="UP000610124">
    <property type="component" value="Unassembled WGS sequence"/>
</dbReference>
<organism evidence="2 3">
    <name type="scientific">Kitasatospora aureofaciens</name>
    <name type="common">Streptomyces aureofaciens</name>
    <dbReference type="NCBI Taxonomy" id="1894"/>
    <lineage>
        <taxon>Bacteria</taxon>
        <taxon>Bacillati</taxon>
        <taxon>Actinomycetota</taxon>
        <taxon>Actinomycetes</taxon>
        <taxon>Kitasatosporales</taxon>
        <taxon>Streptomycetaceae</taxon>
        <taxon>Kitasatospora</taxon>
    </lineage>
</organism>
<evidence type="ECO:0000313" key="2">
    <source>
        <dbReference type="EMBL" id="GGV07409.1"/>
    </source>
</evidence>
<evidence type="ECO:0000256" key="1">
    <source>
        <dbReference type="SAM" id="MobiDB-lite"/>
    </source>
</evidence>
<proteinExistence type="predicted"/>
<protein>
    <submittedName>
        <fullName evidence="2">Uncharacterized protein</fullName>
    </submittedName>
</protein>
<evidence type="ECO:0000313" key="3">
    <source>
        <dbReference type="Proteomes" id="UP000610124"/>
    </source>
</evidence>
<feature type="region of interest" description="Disordered" evidence="1">
    <location>
        <begin position="54"/>
        <end position="120"/>
    </location>
</feature>
<comment type="caution">
    <text evidence="2">The sequence shown here is derived from an EMBL/GenBank/DDBJ whole genome shotgun (WGS) entry which is preliminary data.</text>
</comment>
<gene>
    <name evidence="2" type="ORF">GCM10010502_73140</name>
</gene>
<reference evidence="2" key="2">
    <citation type="submission" date="2020-09" db="EMBL/GenBank/DDBJ databases">
        <authorList>
            <person name="Sun Q."/>
            <person name="Ohkuma M."/>
        </authorList>
    </citation>
    <scope>NUCLEOTIDE SEQUENCE</scope>
    <source>
        <strain evidence="2">JCM 4434</strain>
    </source>
</reference>
<dbReference type="AlphaFoldDB" id="A0A8H9I162"/>